<dbReference type="EMBL" id="BARV01007219">
    <property type="protein sequence ID" value="GAI04950.1"/>
    <property type="molecule type" value="Genomic_DNA"/>
</dbReference>
<proteinExistence type="predicted"/>
<gene>
    <name evidence="2" type="ORF">S06H3_14740</name>
</gene>
<dbReference type="Pfam" id="PF09670">
    <property type="entry name" value="Cas_Cas02710"/>
    <property type="match status" value="1"/>
</dbReference>
<organism evidence="2">
    <name type="scientific">marine sediment metagenome</name>
    <dbReference type="NCBI Taxonomy" id="412755"/>
    <lineage>
        <taxon>unclassified sequences</taxon>
        <taxon>metagenomes</taxon>
        <taxon>ecological metagenomes</taxon>
    </lineage>
</organism>
<sequence length="310" mass="36783">MSSWFPKIKEAYYTINQLLKALNQLSSQVYRNRDKITALEEVNECLNSEIAKFNNFIEQTEEKVEIIPELKELQSNLNERIETIQENIKSFGRGEIDFNQLLDKHFPQFEMFLNERIKQIEKIRKQHGENKAFLGKLLKTSEEKRELNYIADLLNNTERRIEEEKYDDATARSYRVIELIAQYRLRDKYQLISSDIKIKRLKELGVKNQDIEQYKSLKSVNKKIKISLQANYELLNTIEDNLGKMFIKDKEMRNLLKTRNNSILAHGLHTVRKEDAINFFNTAKLYAEEVSKEKVDLEELRKIALFPKLE</sequence>
<evidence type="ECO:0000256" key="1">
    <source>
        <dbReference type="SAM" id="Coils"/>
    </source>
</evidence>
<dbReference type="AlphaFoldDB" id="X1LRF2"/>
<accession>X1LRF2</accession>
<dbReference type="InterPro" id="IPR014082">
    <property type="entry name" value="CRISPR-assoc_prot_Cas02710"/>
</dbReference>
<feature type="coiled-coil region" evidence="1">
    <location>
        <begin position="43"/>
        <end position="87"/>
    </location>
</feature>
<keyword evidence="1" id="KW-0175">Coiled coil</keyword>
<comment type="caution">
    <text evidence="2">The sequence shown here is derived from an EMBL/GenBank/DDBJ whole genome shotgun (WGS) entry which is preliminary data.</text>
</comment>
<evidence type="ECO:0000313" key="2">
    <source>
        <dbReference type="EMBL" id="GAI04950.1"/>
    </source>
</evidence>
<name>X1LRF2_9ZZZZ</name>
<reference evidence="2" key="1">
    <citation type="journal article" date="2014" name="Front. Microbiol.">
        <title>High frequency of phylogenetically diverse reductive dehalogenase-homologous genes in deep subseafloor sedimentary metagenomes.</title>
        <authorList>
            <person name="Kawai M."/>
            <person name="Futagami T."/>
            <person name="Toyoda A."/>
            <person name="Takaki Y."/>
            <person name="Nishi S."/>
            <person name="Hori S."/>
            <person name="Arai W."/>
            <person name="Tsubouchi T."/>
            <person name="Morono Y."/>
            <person name="Uchiyama I."/>
            <person name="Ito T."/>
            <person name="Fujiyama A."/>
            <person name="Inagaki F."/>
            <person name="Takami H."/>
        </authorList>
    </citation>
    <scope>NUCLEOTIDE SEQUENCE</scope>
    <source>
        <strain evidence="2">Expedition CK06-06</strain>
    </source>
</reference>
<dbReference type="NCBIfam" id="TIGR02710">
    <property type="entry name" value="TIGR02710 family CRISPR-associated CARF protein"/>
    <property type="match status" value="1"/>
</dbReference>
<protein>
    <submittedName>
        <fullName evidence="2">Uncharacterized protein</fullName>
    </submittedName>
</protein>